<dbReference type="NCBIfam" id="TIGR00227">
    <property type="entry name" value="ribD_Cterm"/>
    <property type="match status" value="1"/>
</dbReference>
<dbReference type="InterPro" id="IPR050765">
    <property type="entry name" value="Riboflavin_Biosynth_HTPR"/>
</dbReference>
<comment type="pathway">
    <text evidence="1">Cofactor biosynthesis; riboflavin biosynthesis.</text>
</comment>
<dbReference type="PANTHER" id="PTHR38011">
    <property type="entry name" value="DIHYDROFOLATE REDUCTASE FAMILY PROTEIN (AFU_ORTHOLOGUE AFUA_8G06820)"/>
    <property type="match status" value="1"/>
</dbReference>
<comment type="catalytic activity">
    <reaction evidence="8">
        <text>2,5-diamino-6-(1-D-ribitylamino)pyrimidin-4(3H)-one 5'-phosphate + NADP(+) = 2,5-diamino-6-(1-D-ribosylamino)pyrimidin-4(3H)-one 5'-phosphate + NADPH + H(+)</text>
        <dbReference type="Rhea" id="RHEA:27278"/>
        <dbReference type="ChEBI" id="CHEBI:15378"/>
        <dbReference type="ChEBI" id="CHEBI:57783"/>
        <dbReference type="ChEBI" id="CHEBI:58349"/>
        <dbReference type="ChEBI" id="CHEBI:58890"/>
        <dbReference type="ChEBI" id="CHEBI:59545"/>
        <dbReference type="EC" id="1.1.1.302"/>
    </reaction>
</comment>
<comment type="subunit">
    <text evidence="3">Homodimer.</text>
</comment>
<dbReference type="Gene3D" id="3.40.430.10">
    <property type="entry name" value="Dihydrofolate Reductase, subunit A"/>
    <property type="match status" value="1"/>
</dbReference>
<accession>A0A1J5TID4</accession>
<dbReference type="PANTHER" id="PTHR38011:SF7">
    <property type="entry name" value="2,5-DIAMINO-6-RIBOSYLAMINO-4(3H)-PYRIMIDINONE 5'-PHOSPHATE REDUCTASE"/>
    <property type="match status" value="1"/>
</dbReference>
<evidence type="ECO:0000256" key="9">
    <source>
        <dbReference type="NCBIfam" id="TIGR01508"/>
    </source>
</evidence>
<evidence type="ECO:0000256" key="4">
    <source>
        <dbReference type="ARBA" id="ARBA00022619"/>
    </source>
</evidence>
<dbReference type="InterPro" id="IPR002734">
    <property type="entry name" value="RibDG_C"/>
</dbReference>
<dbReference type="GO" id="GO:0008703">
    <property type="term" value="F:5-amino-6-(5-phosphoribosylamino)uracil reductase activity"/>
    <property type="evidence" value="ECO:0007669"/>
    <property type="project" value="InterPro"/>
</dbReference>
<dbReference type="GO" id="GO:0050661">
    <property type="term" value="F:NADP binding"/>
    <property type="evidence" value="ECO:0007669"/>
    <property type="project" value="InterPro"/>
</dbReference>
<dbReference type="EMBL" id="MIYX01000019">
    <property type="protein sequence ID" value="OIR20706.1"/>
    <property type="molecule type" value="Genomic_DNA"/>
</dbReference>
<evidence type="ECO:0000313" key="12">
    <source>
        <dbReference type="Proteomes" id="UP000183375"/>
    </source>
</evidence>
<comment type="similarity">
    <text evidence="2">Belongs to the HTP reductase family.</text>
</comment>
<evidence type="ECO:0000313" key="11">
    <source>
        <dbReference type="EMBL" id="OIR20706.1"/>
    </source>
</evidence>
<dbReference type="UniPathway" id="UPA00275"/>
<protein>
    <recommendedName>
        <fullName evidence="9">2,5-diamino-6-(ribosylamino)-4(3H)-pyrimidinone 5'-phosphate reductase</fullName>
        <ecNumber evidence="9">1.1.1.302</ecNumber>
    </recommendedName>
</protein>
<dbReference type="SUPFAM" id="SSF53597">
    <property type="entry name" value="Dihydrofolate reductase-like"/>
    <property type="match status" value="1"/>
</dbReference>
<dbReference type="Pfam" id="PF01872">
    <property type="entry name" value="RibD_C"/>
    <property type="match status" value="1"/>
</dbReference>
<evidence type="ECO:0000256" key="2">
    <source>
        <dbReference type="ARBA" id="ARBA00009723"/>
    </source>
</evidence>
<sequence length="201" mass="22102">MSADGKIALPNRKQIRLSNEEDMERVNHLRRKSDAILVGIGTVLEDNPNLTIKNSEDIDNNPVRVILDTNGRTPLDSNILNNHAKTIIAVGNDFNRGSIGDSEIIKCGEEEINIKLLIEKLFDKGIKNILVEGGETVLWSFINENLFDEINIFVASLIVGGEKTPTAAGGEGFTTKMDTLKLSLESAEKLGNGILLKYCRI</sequence>
<dbReference type="InterPro" id="IPR011549">
    <property type="entry name" value="RibD_C"/>
</dbReference>
<keyword evidence="5" id="KW-0521">NADP</keyword>
<keyword evidence="4" id="KW-0686">Riboflavin biosynthesis</keyword>
<keyword evidence="6" id="KW-0560">Oxidoreductase</keyword>
<name>A0A1J5TID4_9ARCH</name>
<comment type="caution">
    <text evidence="11">The sequence shown here is derived from an EMBL/GenBank/DDBJ whole genome shotgun (WGS) entry which is preliminary data.</text>
</comment>
<reference evidence="11 12" key="1">
    <citation type="submission" date="2016-08" db="EMBL/GenBank/DDBJ databases">
        <title>New Insights into Marine Group III Euryarchaeota, from dark to light.</title>
        <authorList>
            <person name="Haro-Moreno J.M."/>
            <person name="Rodriguez-Valera F."/>
            <person name="Lopez-Garcia P."/>
            <person name="Moreira D."/>
            <person name="Martin-Cuadrado A.B."/>
        </authorList>
    </citation>
    <scope>NUCLEOTIDE SEQUENCE [LARGE SCALE GENOMIC DNA]</scope>
    <source>
        <strain evidence="11">CG-Epi4</strain>
    </source>
</reference>
<dbReference type="GO" id="GO:0009231">
    <property type="term" value="P:riboflavin biosynthetic process"/>
    <property type="evidence" value="ECO:0007669"/>
    <property type="project" value="UniProtKB-UniPathway"/>
</dbReference>
<gene>
    <name evidence="11" type="ORF">BEU01_01030</name>
</gene>
<evidence type="ECO:0000256" key="7">
    <source>
        <dbReference type="ARBA" id="ARBA00047550"/>
    </source>
</evidence>
<evidence type="ECO:0000256" key="8">
    <source>
        <dbReference type="ARBA" id="ARBA00049020"/>
    </source>
</evidence>
<evidence type="ECO:0000256" key="1">
    <source>
        <dbReference type="ARBA" id="ARBA00005104"/>
    </source>
</evidence>
<evidence type="ECO:0000259" key="10">
    <source>
        <dbReference type="Pfam" id="PF01872"/>
    </source>
</evidence>
<dbReference type="Proteomes" id="UP000183375">
    <property type="component" value="Unassembled WGS sequence"/>
</dbReference>
<dbReference type="NCBIfam" id="TIGR01508">
    <property type="entry name" value="rib_reduct_arch"/>
    <property type="match status" value="1"/>
</dbReference>
<dbReference type="InterPro" id="IPR006401">
    <property type="entry name" value="Rib_reduct_arc"/>
</dbReference>
<evidence type="ECO:0000256" key="5">
    <source>
        <dbReference type="ARBA" id="ARBA00022857"/>
    </source>
</evidence>
<dbReference type="AlphaFoldDB" id="A0A1J5TID4"/>
<proteinExistence type="inferred from homology"/>
<comment type="catalytic activity">
    <reaction evidence="7">
        <text>2,5-diamino-6-(1-D-ribitylamino)pyrimidin-4(3H)-one 5'-phosphate + NAD(+) = 2,5-diamino-6-(1-D-ribosylamino)pyrimidin-4(3H)-one 5'-phosphate + NADH + H(+)</text>
        <dbReference type="Rhea" id="RHEA:27274"/>
        <dbReference type="ChEBI" id="CHEBI:15378"/>
        <dbReference type="ChEBI" id="CHEBI:57540"/>
        <dbReference type="ChEBI" id="CHEBI:57945"/>
        <dbReference type="ChEBI" id="CHEBI:58890"/>
        <dbReference type="ChEBI" id="CHEBI:59545"/>
        <dbReference type="EC" id="1.1.1.302"/>
    </reaction>
</comment>
<evidence type="ECO:0000256" key="6">
    <source>
        <dbReference type="ARBA" id="ARBA00023002"/>
    </source>
</evidence>
<dbReference type="EC" id="1.1.1.302" evidence="9"/>
<dbReference type="InterPro" id="IPR024072">
    <property type="entry name" value="DHFR-like_dom_sf"/>
</dbReference>
<feature type="domain" description="Bacterial bifunctional deaminase-reductase C-terminal" evidence="10">
    <location>
        <begin position="1"/>
        <end position="196"/>
    </location>
</feature>
<evidence type="ECO:0000256" key="3">
    <source>
        <dbReference type="ARBA" id="ARBA00011738"/>
    </source>
</evidence>
<organism evidence="11 12">
    <name type="scientific">Marine Group III euryarchaeote CG-Epi4</name>
    <dbReference type="NCBI Taxonomy" id="1888998"/>
    <lineage>
        <taxon>Archaea</taxon>
        <taxon>Methanobacteriati</taxon>
        <taxon>Thermoplasmatota</taxon>
        <taxon>Thermoplasmata</taxon>
        <taxon>Candidatus Thermoprofundales</taxon>
    </lineage>
</organism>